<reference evidence="1 2" key="1">
    <citation type="submission" date="2017-06" db="EMBL/GenBank/DDBJ databases">
        <title>the draft geome sequence of Illustriluteabacillus marina B3227.</title>
        <authorList>
            <person name="He R.-H."/>
            <person name="Du Z.-J."/>
        </authorList>
    </citation>
    <scope>NUCLEOTIDE SEQUENCE [LARGE SCALE GENOMIC DNA]</scope>
    <source>
        <strain evidence="1 2">B3227</strain>
    </source>
</reference>
<sequence length="110" mass="12973">MDERKFYVNIEAGEISELKAGNNDTFVIYGEPNDIIALRECLDEMKHAEFGTFLRSHVPFKEYHHDEDNDAVDDCMIRAYRLIYELGVPETKKHIESFSFFDTLIKDEEY</sequence>
<accession>A0A2I0QUZ2</accession>
<keyword evidence="1" id="KW-0378">Hydrolase</keyword>
<dbReference type="AlphaFoldDB" id="A0A2I0QUZ2"/>
<dbReference type="GO" id="GO:0016787">
    <property type="term" value="F:hydrolase activity"/>
    <property type="evidence" value="ECO:0007669"/>
    <property type="project" value="UniProtKB-KW"/>
</dbReference>
<name>A0A2I0QUZ2_9BACI</name>
<evidence type="ECO:0000313" key="2">
    <source>
        <dbReference type="Proteomes" id="UP000243524"/>
    </source>
</evidence>
<dbReference type="OrthoDB" id="2706506at2"/>
<gene>
    <name evidence="1" type="ORF">CEY16_09500</name>
</gene>
<protein>
    <submittedName>
        <fullName evidence="1">Hydrolase</fullName>
    </submittedName>
</protein>
<organism evidence="1 2">
    <name type="scientific">Halalkalibacillus sediminis</name>
    <dbReference type="NCBI Taxonomy" id="2018042"/>
    <lineage>
        <taxon>Bacteria</taxon>
        <taxon>Bacillati</taxon>
        <taxon>Bacillota</taxon>
        <taxon>Bacilli</taxon>
        <taxon>Bacillales</taxon>
        <taxon>Bacillaceae</taxon>
        <taxon>Halalkalibacillus</taxon>
    </lineage>
</organism>
<dbReference type="EMBL" id="PJNH01000002">
    <property type="protein sequence ID" value="PKR78138.1"/>
    <property type="molecule type" value="Genomic_DNA"/>
</dbReference>
<evidence type="ECO:0000313" key="1">
    <source>
        <dbReference type="EMBL" id="PKR78138.1"/>
    </source>
</evidence>
<dbReference type="RefSeq" id="WP_101331744.1">
    <property type="nucleotide sequence ID" value="NZ_PJNH01000002.1"/>
</dbReference>
<comment type="caution">
    <text evidence="1">The sequence shown here is derived from an EMBL/GenBank/DDBJ whole genome shotgun (WGS) entry which is preliminary data.</text>
</comment>
<dbReference type="Proteomes" id="UP000243524">
    <property type="component" value="Unassembled WGS sequence"/>
</dbReference>
<keyword evidence="2" id="KW-1185">Reference proteome</keyword>
<proteinExistence type="predicted"/>